<dbReference type="EMBL" id="JAYKXN010000003">
    <property type="protein sequence ID" value="KAK7302065.1"/>
    <property type="molecule type" value="Genomic_DNA"/>
</dbReference>
<gene>
    <name evidence="1" type="ORF">RJT34_12944</name>
</gene>
<reference evidence="1 2" key="1">
    <citation type="submission" date="2024-01" db="EMBL/GenBank/DDBJ databases">
        <title>The genomes of 5 underutilized Papilionoideae crops provide insights into root nodulation and disease resistance.</title>
        <authorList>
            <person name="Yuan L."/>
        </authorList>
    </citation>
    <scope>NUCLEOTIDE SEQUENCE [LARGE SCALE GENOMIC DNA]</scope>
    <source>
        <strain evidence="1">LY-2023</strain>
        <tissue evidence="1">Leaf</tissue>
    </source>
</reference>
<sequence>MEEDAAYMKKLYEYGEQLNNAKDNSGEQGANRNNFLSISSNSTEVALSYEDGCPVEGNGVGRKVIDRVQETY</sequence>
<name>A0AAN9JMQ9_CLITE</name>
<dbReference type="AlphaFoldDB" id="A0AAN9JMQ9"/>
<proteinExistence type="predicted"/>
<comment type="caution">
    <text evidence="1">The sequence shown here is derived from an EMBL/GenBank/DDBJ whole genome shotgun (WGS) entry which is preliminary data.</text>
</comment>
<evidence type="ECO:0000313" key="2">
    <source>
        <dbReference type="Proteomes" id="UP001359559"/>
    </source>
</evidence>
<organism evidence="1 2">
    <name type="scientific">Clitoria ternatea</name>
    <name type="common">Butterfly pea</name>
    <dbReference type="NCBI Taxonomy" id="43366"/>
    <lineage>
        <taxon>Eukaryota</taxon>
        <taxon>Viridiplantae</taxon>
        <taxon>Streptophyta</taxon>
        <taxon>Embryophyta</taxon>
        <taxon>Tracheophyta</taxon>
        <taxon>Spermatophyta</taxon>
        <taxon>Magnoliopsida</taxon>
        <taxon>eudicotyledons</taxon>
        <taxon>Gunneridae</taxon>
        <taxon>Pentapetalae</taxon>
        <taxon>rosids</taxon>
        <taxon>fabids</taxon>
        <taxon>Fabales</taxon>
        <taxon>Fabaceae</taxon>
        <taxon>Papilionoideae</taxon>
        <taxon>50 kb inversion clade</taxon>
        <taxon>NPAAA clade</taxon>
        <taxon>indigoferoid/millettioid clade</taxon>
        <taxon>Phaseoleae</taxon>
        <taxon>Clitoria</taxon>
    </lineage>
</organism>
<keyword evidence="2" id="KW-1185">Reference proteome</keyword>
<evidence type="ECO:0000313" key="1">
    <source>
        <dbReference type="EMBL" id="KAK7302065.1"/>
    </source>
</evidence>
<protein>
    <submittedName>
        <fullName evidence="1">Uncharacterized protein</fullName>
    </submittedName>
</protein>
<accession>A0AAN9JMQ9</accession>
<dbReference type="Proteomes" id="UP001359559">
    <property type="component" value="Unassembled WGS sequence"/>
</dbReference>